<keyword evidence="2" id="KW-1185">Reference proteome</keyword>
<protein>
    <submittedName>
        <fullName evidence="1">YhcH/YjgK/YiaL family protein</fullName>
    </submittedName>
</protein>
<dbReference type="InterPro" id="IPR004375">
    <property type="entry name" value="NanQ/TabA/YiaL"/>
</dbReference>
<dbReference type="SUPFAM" id="SSF51197">
    <property type="entry name" value="Clavaminate synthase-like"/>
    <property type="match status" value="1"/>
</dbReference>
<evidence type="ECO:0000313" key="1">
    <source>
        <dbReference type="EMBL" id="SHF51500.1"/>
    </source>
</evidence>
<dbReference type="Proteomes" id="UP000184245">
    <property type="component" value="Unassembled WGS sequence"/>
</dbReference>
<dbReference type="RefSeq" id="WP_072854575.1">
    <property type="nucleotide sequence ID" value="NZ_FQVI01000036.1"/>
</dbReference>
<accession>A0A1M5C9Y8</accession>
<gene>
    <name evidence="1" type="ORF">SAMN02745158_04040</name>
</gene>
<dbReference type="OrthoDB" id="9792756at2"/>
<proteinExistence type="predicted"/>
<dbReference type="Pfam" id="PF04074">
    <property type="entry name" value="DUF386"/>
    <property type="match status" value="1"/>
</dbReference>
<evidence type="ECO:0000313" key="2">
    <source>
        <dbReference type="Proteomes" id="UP000184245"/>
    </source>
</evidence>
<dbReference type="Gene3D" id="2.60.120.370">
    <property type="entry name" value="YhcH/YjgK/YiaL"/>
    <property type="match status" value="1"/>
</dbReference>
<sequence>MIFGNVKDLEDYNFLPEEIKRCFAYAKTHDLIGYEKGSHTIDGDDLFVNIVEYETTARENRFWEAHRNYLDLHLMLRGKEQIDLNFIDNMEQKEFVEKDDFLPLEGPENAHVVLTDKDFLICYPKDGHRTAIAAGDPVVIKKAIFKIKIK</sequence>
<dbReference type="InterPro" id="IPR037012">
    <property type="entry name" value="NanQ/TabA/YiaL_sf"/>
</dbReference>
<reference evidence="1 2" key="1">
    <citation type="submission" date="2016-11" db="EMBL/GenBank/DDBJ databases">
        <authorList>
            <person name="Jaros S."/>
            <person name="Januszkiewicz K."/>
            <person name="Wedrychowicz H."/>
        </authorList>
    </citation>
    <scope>NUCLEOTIDE SEQUENCE [LARGE SCALE GENOMIC DNA]</scope>
    <source>
        <strain evidence="1 2">DSM 17459</strain>
    </source>
</reference>
<dbReference type="STRING" id="1122155.SAMN02745158_04040"/>
<dbReference type="NCBIfam" id="TIGR00022">
    <property type="entry name" value="YhcH/YjgK/YiaL family protein"/>
    <property type="match status" value="1"/>
</dbReference>
<dbReference type="GO" id="GO:0005829">
    <property type="term" value="C:cytosol"/>
    <property type="evidence" value="ECO:0007669"/>
    <property type="project" value="TreeGrafter"/>
</dbReference>
<dbReference type="PANTHER" id="PTHR34986:SF1">
    <property type="entry name" value="PROTEIN YIAL"/>
    <property type="match status" value="1"/>
</dbReference>
<organism evidence="1 2">
    <name type="scientific">Lactonifactor longoviformis DSM 17459</name>
    <dbReference type="NCBI Taxonomy" id="1122155"/>
    <lineage>
        <taxon>Bacteria</taxon>
        <taxon>Bacillati</taxon>
        <taxon>Bacillota</taxon>
        <taxon>Clostridia</taxon>
        <taxon>Eubacteriales</taxon>
        <taxon>Clostridiaceae</taxon>
        <taxon>Lactonifactor</taxon>
    </lineage>
</organism>
<dbReference type="AlphaFoldDB" id="A0A1M5C9Y8"/>
<name>A0A1M5C9Y8_9CLOT</name>
<dbReference type="EMBL" id="FQVI01000036">
    <property type="protein sequence ID" value="SHF51500.1"/>
    <property type="molecule type" value="Genomic_DNA"/>
</dbReference>
<dbReference type="PANTHER" id="PTHR34986">
    <property type="entry name" value="EVOLVED BETA-GALACTOSIDASE SUBUNIT BETA"/>
    <property type="match status" value="1"/>
</dbReference>